<evidence type="ECO:0000256" key="5">
    <source>
        <dbReference type="ARBA" id="ARBA00022989"/>
    </source>
</evidence>
<feature type="transmembrane region" description="Helical" evidence="7">
    <location>
        <begin position="34"/>
        <end position="53"/>
    </location>
</feature>
<feature type="transmembrane region" description="Helical" evidence="7">
    <location>
        <begin position="256"/>
        <end position="276"/>
    </location>
</feature>
<dbReference type="GO" id="GO:0016020">
    <property type="term" value="C:membrane"/>
    <property type="evidence" value="ECO:0007669"/>
    <property type="project" value="UniProtKB-SubCell"/>
</dbReference>
<feature type="transmembrane region" description="Helical" evidence="7">
    <location>
        <begin position="167"/>
        <end position="187"/>
    </location>
</feature>
<dbReference type="RefSeq" id="WP_133591242.1">
    <property type="nucleotide sequence ID" value="NZ_SNVV01000008.1"/>
</dbReference>
<dbReference type="InterPro" id="IPR004776">
    <property type="entry name" value="Mem_transp_PIN-like"/>
</dbReference>
<keyword evidence="2" id="KW-0813">Transport</keyword>
<keyword evidence="3" id="KW-1003">Cell membrane</keyword>
<organism evidence="8 9">
    <name type="scientific">Azoarcus indigens</name>
    <dbReference type="NCBI Taxonomy" id="29545"/>
    <lineage>
        <taxon>Bacteria</taxon>
        <taxon>Pseudomonadati</taxon>
        <taxon>Pseudomonadota</taxon>
        <taxon>Betaproteobacteria</taxon>
        <taxon>Rhodocyclales</taxon>
        <taxon>Zoogloeaceae</taxon>
        <taxon>Azoarcus</taxon>
    </lineage>
</organism>
<dbReference type="Proteomes" id="UP000295129">
    <property type="component" value="Unassembled WGS sequence"/>
</dbReference>
<sequence length="309" mass="31802">MLDILTIVGPIFLIIALGYTCVRGGLFPRQDMRVLGAFVINIALPAVLFRALLQRSFGEVMDPNYVAAYLAGSLLVFLLALGAARYLLKKNAQGCALVGMGAAMSNSAFVGFPVAWQLFGETAGVALALCMLVENLLLLPFVIALAESAGGQGASLRTVLGQTFLRLTRNPIVIAIVLGFAGSLAGLRLGGVPAKAVDMLATASAPVALFVIGGGLVGQKVRGMAGDLAAISLGKLVLHPLAVAAFVLVFPPADPALRSAAVVFAAAPMLTIYPIFGLKYGQEGMCSAALVVATLLSFVTLSVVLGFIA</sequence>
<evidence type="ECO:0000256" key="3">
    <source>
        <dbReference type="ARBA" id="ARBA00022475"/>
    </source>
</evidence>
<name>A0A4V3BMJ4_9RHOO</name>
<feature type="transmembrane region" description="Helical" evidence="7">
    <location>
        <begin position="288"/>
        <end position="308"/>
    </location>
</feature>
<dbReference type="OrthoDB" id="3435874at2"/>
<evidence type="ECO:0008006" key="10">
    <source>
        <dbReference type="Google" id="ProtNLM"/>
    </source>
</evidence>
<protein>
    <recommendedName>
        <fullName evidence="10">Permease</fullName>
    </recommendedName>
</protein>
<reference evidence="8 9" key="1">
    <citation type="submission" date="2019-03" db="EMBL/GenBank/DDBJ databases">
        <title>Genomic Encyclopedia of Type Strains, Phase IV (KMG-IV): sequencing the most valuable type-strain genomes for metagenomic binning, comparative biology and taxonomic classification.</title>
        <authorList>
            <person name="Goeker M."/>
        </authorList>
    </citation>
    <scope>NUCLEOTIDE SEQUENCE [LARGE SCALE GENOMIC DNA]</scope>
    <source>
        <strain evidence="8 9">DSM 12121</strain>
    </source>
</reference>
<dbReference type="PANTHER" id="PTHR36838:SF3">
    <property type="entry name" value="TRANSPORTER AUXIN EFFLUX CARRIER EC FAMILY"/>
    <property type="match status" value="1"/>
</dbReference>
<keyword evidence="4 7" id="KW-0812">Transmembrane</keyword>
<dbReference type="AlphaFoldDB" id="A0A4V3BMJ4"/>
<evidence type="ECO:0000256" key="2">
    <source>
        <dbReference type="ARBA" id="ARBA00022448"/>
    </source>
</evidence>
<keyword evidence="6 7" id="KW-0472">Membrane</keyword>
<gene>
    <name evidence="8" type="ORF">C7389_10875</name>
</gene>
<feature type="transmembrane region" description="Helical" evidence="7">
    <location>
        <begin position="65"/>
        <end position="88"/>
    </location>
</feature>
<feature type="transmembrane region" description="Helical" evidence="7">
    <location>
        <begin position="95"/>
        <end position="119"/>
    </location>
</feature>
<feature type="transmembrane region" description="Helical" evidence="7">
    <location>
        <begin position="199"/>
        <end position="217"/>
    </location>
</feature>
<evidence type="ECO:0000313" key="8">
    <source>
        <dbReference type="EMBL" id="TDN50832.1"/>
    </source>
</evidence>
<evidence type="ECO:0000256" key="4">
    <source>
        <dbReference type="ARBA" id="ARBA00022692"/>
    </source>
</evidence>
<evidence type="ECO:0000256" key="6">
    <source>
        <dbReference type="ARBA" id="ARBA00023136"/>
    </source>
</evidence>
<keyword evidence="5 7" id="KW-1133">Transmembrane helix</keyword>
<accession>A0A4V3BMJ4</accession>
<proteinExistence type="predicted"/>
<dbReference type="EMBL" id="SNVV01000008">
    <property type="protein sequence ID" value="TDN50832.1"/>
    <property type="molecule type" value="Genomic_DNA"/>
</dbReference>
<dbReference type="Pfam" id="PF03547">
    <property type="entry name" value="Mem_trans"/>
    <property type="match status" value="1"/>
</dbReference>
<dbReference type="PANTHER" id="PTHR36838">
    <property type="entry name" value="AUXIN EFFLUX CARRIER FAMILY PROTEIN"/>
    <property type="match status" value="1"/>
</dbReference>
<feature type="transmembrane region" description="Helical" evidence="7">
    <location>
        <begin position="229"/>
        <end position="250"/>
    </location>
</feature>
<feature type="transmembrane region" description="Helical" evidence="7">
    <location>
        <begin position="125"/>
        <end position="146"/>
    </location>
</feature>
<evidence type="ECO:0000256" key="7">
    <source>
        <dbReference type="SAM" id="Phobius"/>
    </source>
</evidence>
<evidence type="ECO:0000313" key="9">
    <source>
        <dbReference type="Proteomes" id="UP000295129"/>
    </source>
</evidence>
<dbReference type="GO" id="GO:0055085">
    <property type="term" value="P:transmembrane transport"/>
    <property type="evidence" value="ECO:0007669"/>
    <property type="project" value="InterPro"/>
</dbReference>
<comment type="caution">
    <text evidence="8">The sequence shown here is derived from an EMBL/GenBank/DDBJ whole genome shotgun (WGS) entry which is preliminary data.</text>
</comment>
<evidence type="ECO:0000256" key="1">
    <source>
        <dbReference type="ARBA" id="ARBA00004141"/>
    </source>
</evidence>
<feature type="transmembrane region" description="Helical" evidence="7">
    <location>
        <begin position="6"/>
        <end position="22"/>
    </location>
</feature>
<comment type="subcellular location">
    <subcellularLocation>
        <location evidence="1">Membrane</location>
        <topology evidence="1">Multi-pass membrane protein</topology>
    </subcellularLocation>
</comment>
<keyword evidence="9" id="KW-1185">Reference proteome</keyword>